<proteinExistence type="predicted"/>
<name>A0A1A0H8H8_9ASCO</name>
<dbReference type="Proteomes" id="UP000092555">
    <property type="component" value="Unassembled WGS sequence"/>
</dbReference>
<dbReference type="SMART" id="SM00369">
    <property type="entry name" value="LRR_TYP"/>
    <property type="match status" value="2"/>
</dbReference>
<gene>
    <name evidence="3" type="ORF">METBIDRAFT_42982</name>
</gene>
<reference evidence="3 4" key="1">
    <citation type="submission" date="2016-05" db="EMBL/GenBank/DDBJ databases">
        <title>Comparative genomics of biotechnologically important yeasts.</title>
        <authorList>
            <consortium name="DOE Joint Genome Institute"/>
            <person name="Riley R."/>
            <person name="Haridas S."/>
            <person name="Wolfe K.H."/>
            <person name="Lopes M.R."/>
            <person name="Hittinger C.T."/>
            <person name="Goker M."/>
            <person name="Salamov A."/>
            <person name="Wisecaver J."/>
            <person name="Long T.M."/>
            <person name="Aerts A.L."/>
            <person name="Barry K."/>
            <person name="Choi C."/>
            <person name="Clum A."/>
            <person name="Coughlan A.Y."/>
            <person name="Deshpande S."/>
            <person name="Douglass A.P."/>
            <person name="Hanson S.J."/>
            <person name="Klenk H.-P."/>
            <person name="LaButti K."/>
            <person name="Lapidus A."/>
            <person name="Lindquist E."/>
            <person name="Lipzen A."/>
            <person name="Meier-kolthoff J.P."/>
            <person name="Ohm R.A."/>
            <person name="Otillar R.P."/>
            <person name="Pangilinan J."/>
            <person name="Peng Y."/>
            <person name="Rokas A."/>
            <person name="Rosa C.A."/>
            <person name="Scheuner C."/>
            <person name="Sibirny A.A."/>
            <person name="Slot J.C."/>
            <person name="Stielow J.B."/>
            <person name="Sun H."/>
            <person name="Kurtzman C.P."/>
            <person name="Blackwell M."/>
            <person name="Grigoriev I.V."/>
            <person name="Jeffries T.W."/>
        </authorList>
    </citation>
    <scope>NUCLEOTIDE SEQUENCE [LARGE SCALE GENOMIC DNA]</scope>
    <source>
        <strain evidence="3 4">NRRL YB-4993</strain>
    </source>
</reference>
<dbReference type="InterPro" id="IPR050216">
    <property type="entry name" value="LRR_domain-containing"/>
</dbReference>
<evidence type="ECO:0000313" key="3">
    <source>
        <dbReference type="EMBL" id="OBA20188.1"/>
    </source>
</evidence>
<dbReference type="InterPro" id="IPR001611">
    <property type="entry name" value="Leu-rich_rpt"/>
</dbReference>
<dbReference type="PANTHER" id="PTHR48051">
    <property type="match status" value="1"/>
</dbReference>
<keyword evidence="1" id="KW-0433">Leucine-rich repeat</keyword>
<comment type="caution">
    <text evidence="3">The sequence shown here is derived from an EMBL/GenBank/DDBJ whole genome shotgun (WGS) entry which is preliminary data.</text>
</comment>
<dbReference type="RefSeq" id="XP_018710710.1">
    <property type="nucleotide sequence ID" value="XM_018857606.1"/>
</dbReference>
<keyword evidence="4" id="KW-1185">Reference proteome</keyword>
<dbReference type="AlphaFoldDB" id="A0A1A0H8H8"/>
<dbReference type="EMBL" id="LXTC01000004">
    <property type="protein sequence ID" value="OBA20188.1"/>
    <property type="molecule type" value="Genomic_DNA"/>
</dbReference>
<dbReference type="SUPFAM" id="SSF52058">
    <property type="entry name" value="L domain-like"/>
    <property type="match status" value="1"/>
</dbReference>
<dbReference type="STRING" id="869754.A0A1A0H8H8"/>
<evidence type="ECO:0008006" key="5">
    <source>
        <dbReference type="Google" id="ProtNLM"/>
    </source>
</evidence>
<evidence type="ECO:0000256" key="2">
    <source>
        <dbReference type="ARBA" id="ARBA00022737"/>
    </source>
</evidence>
<organism evidence="3 4">
    <name type="scientific">Metschnikowia bicuspidata var. bicuspidata NRRL YB-4993</name>
    <dbReference type="NCBI Taxonomy" id="869754"/>
    <lineage>
        <taxon>Eukaryota</taxon>
        <taxon>Fungi</taxon>
        <taxon>Dikarya</taxon>
        <taxon>Ascomycota</taxon>
        <taxon>Saccharomycotina</taxon>
        <taxon>Pichiomycetes</taxon>
        <taxon>Metschnikowiaceae</taxon>
        <taxon>Metschnikowia</taxon>
    </lineage>
</organism>
<accession>A0A1A0H8H8</accession>
<evidence type="ECO:0000313" key="4">
    <source>
        <dbReference type="Proteomes" id="UP000092555"/>
    </source>
</evidence>
<dbReference type="PANTHER" id="PTHR48051:SF1">
    <property type="entry name" value="RAS SUPPRESSOR PROTEIN 1"/>
    <property type="match status" value="1"/>
</dbReference>
<evidence type="ECO:0000256" key="1">
    <source>
        <dbReference type="ARBA" id="ARBA00022614"/>
    </source>
</evidence>
<keyword evidence="2" id="KW-0677">Repeat</keyword>
<sequence length="509" mass="57066">MEKNSGLLPFAYSSLNERSSLNTAPREKHVIDENARSMYHTRISGPAGPAPQSSHRVKGPTLLLVPSIKRKMGESFYENDDKKRQDTNEEMAIAHQGKLLLSDLSAIRSASITAVDSDQSTDATEPDLSDNIIVASETHNLPSSPPPSIHASEYDVSIHDYPVPESPVNRRRRISLNTSPVKGASRVLHQSSEPDFGIDAFNRFKVSFQGQCPSTDTDVNVEIGADSTGDPYLFLAARDIILQSFENVLPCVNLDGMQLTEIPDEIKDLNNLVIFNNGPSRVLRQLFLTNNLIKVLNPSLFKFTKLNVLSLRRNQIRYLPNSIGKLQDLTDLNISMNNLRYLPPQILNLPNLSTLGAGPNPYLEIPEDAIEVPSLLTQQNKVMRWVSPIRILQTQRNTASLKAICLDTVGKYDVSYSETKRWKKTIPRHLQSLVALAISKAKFLDCCENCDMIAVEPYAEVIEWWDILQNVNVPIKRKFCSGLCLQKYQMHNQYAVMKKSESDGFAVNY</sequence>
<dbReference type="Pfam" id="PF13855">
    <property type="entry name" value="LRR_8"/>
    <property type="match status" value="1"/>
</dbReference>
<dbReference type="GO" id="GO:0005737">
    <property type="term" value="C:cytoplasm"/>
    <property type="evidence" value="ECO:0007669"/>
    <property type="project" value="TreeGrafter"/>
</dbReference>
<protein>
    <recommendedName>
        <fullName evidence="5">L domain-like protein</fullName>
    </recommendedName>
</protein>
<dbReference type="GeneID" id="30030582"/>
<dbReference type="OrthoDB" id="1517790at2759"/>
<dbReference type="InterPro" id="IPR032675">
    <property type="entry name" value="LRR_dom_sf"/>
</dbReference>
<dbReference type="Gene3D" id="3.80.10.10">
    <property type="entry name" value="Ribonuclease Inhibitor"/>
    <property type="match status" value="1"/>
</dbReference>
<dbReference type="InterPro" id="IPR003591">
    <property type="entry name" value="Leu-rich_rpt_typical-subtyp"/>
</dbReference>